<name>A0AAD5V5S9_9APHY</name>
<accession>A0AAD5V5S9</accession>
<feature type="compositionally biased region" description="Polar residues" evidence="1">
    <location>
        <begin position="167"/>
        <end position="176"/>
    </location>
</feature>
<dbReference type="Proteomes" id="UP001212997">
    <property type="component" value="Unassembled WGS sequence"/>
</dbReference>
<feature type="region of interest" description="Disordered" evidence="1">
    <location>
        <begin position="320"/>
        <end position="346"/>
    </location>
</feature>
<dbReference type="EMBL" id="JANAWD010000252">
    <property type="protein sequence ID" value="KAJ3482876.1"/>
    <property type="molecule type" value="Genomic_DNA"/>
</dbReference>
<reference evidence="2" key="1">
    <citation type="submission" date="2022-07" db="EMBL/GenBank/DDBJ databases">
        <title>Genome Sequence of Physisporinus lineatus.</title>
        <authorList>
            <person name="Buettner E."/>
        </authorList>
    </citation>
    <scope>NUCLEOTIDE SEQUENCE</scope>
    <source>
        <strain evidence="2">VT162</strain>
    </source>
</reference>
<dbReference type="AlphaFoldDB" id="A0AAD5V5S9"/>
<evidence type="ECO:0000313" key="3">
    <source>
        <dbReference type="Proteomes" id="UP001212997"/>
    </source>
</evidence>
<evidence type="ECO:0000256" key="1">
    <source>
        <dbReference type="SAM" id="MobiDB-lite"/>
    </source>
</evidence>
<protein>
    <submittedName>
        <fullName evidence="2">Uncharacterized protein</fullName>
    </submittedName>
</protein>
<evidence type="ECO:0000313" key="2">
    <source>
        <dbReference type="EMBL" id="KAJ3482876.1"/>
    </source>
</evidence>
<keyword evidence="3" id="KW-1185">Reference proteome</keyword>
<gene>
    <name evidence="2" type="ORF">NLI96_g6684</name>
</gene>
<feature type="compositionally biased region" description="Low complexity" evidence="1">
    <location>
        <begin position="198"/>
        <end position="214"/>
    </location>
</feature>
<organism evidence="2 3">
    <name type="scientific">Meripilus lineatus</name>
    <dbReference type="NCBI Taxonomy" id="2056292"/>
    <lineage>
        <taxon>Eukaryota</taxon>
        <taxon>Fungi</taxon>
        <taxon>Dikarya</taxon>
        <taxon>Basidiomycota</taxon>
        <taxon>Agaricomycotina</taxon>
        <taxon>Agaricomycetes</taxon>
        <taxon>Polyporales</taxon>
        <taxon>Meripilaceae</taxon>
        <taxon>Meripilus</taxon>
    </lineage>
</organism>
<feature type="region of interest" description="Disordered" evidence="1">
    <location>
        <begin position="124"/>
        <end position="216"/>
    </location>
</feature>
<comment type="caution">
    <text evidence="2">The sequence shown here is derived from an EMBL/GenBank/DDBJ whole genome shotgun (WGS) entry which is preliminary data.</text>
</comment>
<sequence length="346" mass="36904">MSGGPPTDQFSLVLRFSSLSTELTGKLKNASEVLNLGQGTPVQAKWVEDIEKVLTAFNTLKSDLRSTGIVVTDPTGAELTQGLQIFCKLKTHLLSNPVQVPEASVAVDEVETLREVLEIEDDEDVVLVEQPDAVPGPLASTGRGEQAKKAASNKSRKTATKRKRSSLSAEAMQTNPSARRRSLRRFASGDENTSLDETTTGSASASSGQSSDGANDPRCSVCIQKGVPPELCQPRGRNACTQCFECHRSCPWSGGNHPSILQGLDPAAPPTPVAIPRLELAARSAASANRLFPRNQTLEARLGLIPEVVIPVGLAPAPDQPQDPPVFIKSDSPDPVVISPKHRRTL</sequence>
<proteinExistence type="predicted"/>
<feature type="compositionally biased region" description="Basic residues" evidence="1">
    <location>
        <begin position="154"/>
        <end position="165"/>
    </location>
</feature>